<name>A0AAV9GCW8_9PEZI</name>
<evidence type="ECO:0000256" key="1">
    <source>
        <dbReference type="SAM" id="MobiDB-lite"/>
    </source>
</evidence>
<dbReference type="SUPFAM" id="SSF53474">
    <property type="entry name" value="alpha/beta-Hydrolases"/>
    <property type="match status" value="1"/>
</dbReference>
<reference evidence="3" key="1">
    <citation type="journal article" date="2023" name="Mol. Phylogenet. Evol.">
        <title>Genome-scale phylogeny and comparative genomics of the fungal order Sordariales.</title>
        <authorList>
            <person name="Hensen N."/>
            <person name="Bonometti L."/>
            <person name="Westerberg I."/>
            <person name="Brannstrom I.O."/>
            <person name="Guillou S."/>
            <person name="Cros-Aarteil S."/>
            <person name="Calhoun S."/>
            <person name="Haridas S."/>
            <person name="Kuo A."/>
            <person name="Mondo S."/>
            <person name="Pangilinan J."/>
            <person name="Riley R."/>
            <person name="LaButti K."/>
            <person name="Andreopoulos B."/>
            <person name="Lipzen A."/>
            <person name="Chen C."/>
            <person name="Yan M."/>
            <person name="Daum C."/>
            <person name="Ng V."/>
            <person name="Clum A."/>
            <person name="Steindorff A."/>
            <person name="Ohm R.A."/>
            <person name="Martin F."/>
            <person name="Silar P."/>
            <person name="Natvig D.O."/>
            <person name="Lalanne C."/>
            <person name="Gautier V."/>
            <person name="Ament-Velasquez S.L."/>
            <person name="Kruys A."/>
            <person name="Hutchinson M.I."/>
            <person name="Powell A.J."/>
            <person name="Barry K."/>
            <person name="Miller A.N."/>
            <person name="Grigoriev I.V."/>
            <person name="Debuchy R."/>
            <person name="Gladieux P."/>
            <person name="Hiltunen Thoren M."/>
            <person name="Johannesson H."/>
        </authorList>
    </citation>
    <scope>NUCLEOTIDE SEQUENCE</scope>
    <source>
        <strain evidence="3">PSN243</strain>
    </source>
</reference>
<dbReference type="InterPro" id="IPR029058">
    <property type="entry name" value="AB_hydrolase_fold"/>
</dbReference>
<proteinExistence type="predicted"/>
<feature type="domain" description="T6SS Phospholipase effector Tle1-like catalytic" evidence="2">
    <location>
        <begin position="351"/>
        <end position="469"/>
    </location>
</feature>
<evidence type="ECO:0000313" key="4">
    <source>
        <dbReference type="Proteomes" id="UP001321760"/>
    </source>
</evidence>
<dbReference type="Proteomes" id="UP001321760">
    <property type="component" value="Unassembled WGS sequence"/>
</dbReference>
<feature type="compositionally biased region" description="Polar residues" evidence="1">
    <location>
        <begin position="230"/>
        <end position="241"/>
    </location>
</feature>
<gene>
    <name evidence="3" type="ORF">QBC34DRAFT_412229</name>
</gene>
<feature type="domain" description="T6SS Phospholipase effector Tle1-like catalytic" evidence="2">
    <location>
        <begin position="37"/>
        <end position="180"/>
    </location>
</feature>
<keyword evidence="4" id="KW-1185">Reference proteome</keyword>
<feature type="compositionally biased region" description="Low complexity" evidence="1">
    <location>
        <begin position="213"/>
        <end position="223"/>
    </location>
</feature>
<sequence length="758" mass="84564">MSSFNPNGKLAKGAVRCAHIDGVLPRKGEIRPSPNTKRLIVCCDGTWNNTNDNTDPASNVSRLSSAFARSCCSGMPQVIYYHPGAGTEKSKVAKFLGGAFGHGVPQDIAETYRFICDNYRPDDELFLIGFSRGAFTARSIAGMVCGLGFLNRAGIEQLPHIFHDYTHWSSWTRESQFNGDIHLQAFTLKNMEQNEQVDVLWKNIKSMRKSKGGHPAATTAWAGGAPGSSRGANDSQSQLSLESEVPAPPKLEVARSSRELKTELENDKRKLFRDIVAANRANEPDRAAKVAGFYRSLLGKHGLLMTSTRGQKAHSSLRPGFVASPSEIPVTYGIDESLTSHTKVAAGAPEGENGDEPEHFPMEGKVRAIGVWDTVGGLGIPKTPLTRSTRRAREMQFESLHVHSKVEYAFHAIALDEWRTAFQPTMWGKRENHDTKLRQVWFPGNHGNVGGGWEDQQIATIALAWMADQLTPLGVEFSRNEMERIFSSVSPEGKVLPWGMGTIYNPHGFTTYFDRAFNLLATPYRMLKKVSNHHAPRTPGRYRDDDNTTLLQETEEFVHPSVRIRYLYSGRGLDDHGIWDCRSLVGPGGYTLRPSSVDSIVARPGRSQTKGKTAYHCVVGTAVPYYGDVPKDRPKTFERMLVRVERPNWFRIGNALESLLPAPKQRWDWVSNSDGERRLEEEHLGVWEQKFIYVNDTLWKKQVASKNDAGTGADTGVGAQTEPESGGFVLRQGFTLPDGYPDKYSLFDVFRWENWDMV</sequence>
<accession>A0AAV9GCW8</accession>
<dbReference type="PANTHER" id="PTHR33840:SF1">
    <property type="entry name" value="TLE1 PHOSPHOLIPASE DOMAIN-CONTAINING PROTEIN"/>
    <property type="match status" value="1"/>
</dbReference>
<evidence type="ECO:0000259" key="2">
    <source>
        <dbReference type="Pfam" id="PF09994"/>
    </source>
</evidence>
<dbReference type="Pfam" id="PF09994">
    <property type="entry name" value="T6SS_Tle1-like_cat"/>
    <property type="match status" value="2"/>
</dbReference>
<protein>
    <recommendedName>
        <fullName evidence="2">T6SS Phospholipase effector Tle1-like catalytic domain-containing protein</fullName>
    </recommendedName>
</protein>
<dbReference type="EMBL" id="MU865960">
    <property type="protein sequence ID" value="KAK4446012.1"/>
    <property type="molecule type" value="Genomic_DNA"/>
</dbReference>
<dbReference type="PANTHER" id="PTHR33840">
    <property type="match status" value="1"/>
</dbReference>
<feature type="region of interest" description="Disordered" evidence="1">
    <location>
        <begin position="210"/>
        <end position="260"/>
    </location>
</feature>
<comment type="caution">
    <text evidence="3">The sequence shown here is derived from an EMBL/GenBank/DDBJ whole genome shotgun (WGS) entry which is preliminary data.</text>
</comment>
<reference evidence="3" key="2">
    <citation type="submission" date="2023-05" db="EMBL/GenBank/DDBJ databases">
        <authorList>
            <consortium name="Lawrence Berkeley National Laboratory"/>
            <person name="Steindorff A."/>
            <person name="Hensen N."/>
            <person name="Bonometti L."/>
            <person name="Westerberg I."/>
            <person name="Brannstrom I.O."/>
            <person name="Guillou S."/>
            <person name="Cros-Aarteil S."/>
            <person name="Calhoun S."/>
            <person name="Haridas S."/>
            <person name="Kuo A."/>
            <person name="Mondo S."/>
            <person name="Pangilinan J."/>
            <person name="Riley R."/>
            <person name="Labutti K."/>
            <person name="Andreopoulos B."/>
            <person name="Lipzen A."/>
            <person name="Chen C."/>
            <person name="Yanf M."/>
            <person name="Daum C."/>
            <person name="Ng V."/>
            <person name="Clum A."/>
            <person name="Ohm R."/>
            <person name="Martin F."/>
            <person name="Silar P."/>
            <person name="Natvig D."/>
            <person name="Lalanne C."/>
            <person name="Gautier V."/>
            <person name="Ament-Velasquez S.L."/>
            <person name="Kruys A."/>
            <person name="Hutchinson M.I."/>
            <person name="Powell A.J."/>
            <person name="Barry K."/>
            <person name="Miller A.N."/>
            <person name="Grigoriev I.V."/>
            <person name="Debuchy R."/>
            <person name="Gladieux P."/>
            <person name="Thoren M.H."/>
            <person name="Johannesson H."/>
        </authorList>
    </citation>
    <scope>NUCLEOTIDE SEQUENCE</scope>
    <source>
        <strain evidence="3">PSN243</strain>
    </source>
</reference>
<evidence type="ECO:0000313" key="3">
    <source>
        <dbReference type="EMBL" id="KAK4446012.1"/>
    </source>
</evidence>
<dbReference type="InterPro" id="IPR018712">
    <property type="entry name" value="Tle1-like_cat"/>
</dbReference>
<dbReference type="AlphaFoldDB" id="A0AAV9GCW8"/>
<organism evidence="3 4">
    <name type="scientific">Podospora aff. communis PSN243</name>
    <dbReference type="NCBI Taxonomy" id="3040156"/>
    <lineage>
        <taxon>Eukaryota</taxon>
        <taxon>Fungi</taxon>
        <taxon>Dikarya</taxon>
        <taxon>Ascomycota</taxon>
        <taxon>Pezizomycotina</taxon>
        <taxon>Sordariomycetes</taxon>
        <taxon>Sordariomycetidae</taxon>
        <taxon>Sordariales</taxon>
        <taxon>Podosporaceae</taxon>
        <taxon>Podospora</taxon>
    </lineage>
</organism>